<protein>
    <recommendedName>
        <fullName evidence="2">WD-like domain-containing protein</fullName>
    </recommendedName>
</protein>
<dbReference type="Pfam" id="PF20493">
    <property type="entry name" value="WD-like_fungi"/>
    <property type="match status" value="1"/>
</dbReference>
<reference evidence="3 4" key="1">
    <citation type="journal article" date="2024" name="Commun. Biol.">
        <title>Comparative genomic analysis of thermophilic fungi reveals convergent evolutionary adaptations and gene losses.</title>
        <authorList>
            <person name="Steindorff A.S."/>
            <person name="Aguilar-Pontes M.V."/>
            <person name="Robinson A.J."/>
            <person name="Andreopoulos B."/>
            <person name="LaButti K."/>
            <person name="Kuo A."/>
            <person name="Mondo S."/>
            <person name="Riley R."/>
            <person name="Otillar R."/>
            <person name="Haridas S."/>
            <person name="Lipzen A."/>
            <person name="Grimwood J."/>
            <person name="Schmutz J."/>
            <person name="Clum A."/>
            <person name="Reid I.D."/>
            <person name="Moisan M.C."/>
            <person name="Butler G."/>
            <person name="Nguyen T.T.M."/>
            <person name="Dewar K."/>
            <person name="Conant G."/>
            <person name="Drula E."/>
            <person name="Henrissat B."/>
            <person name="Hansel C."/>
            <person name="Singer S."/>
            <person name="Hutchinson M.I."/>
            <person name="de Vries R.P."/>
            <person name="Natvig D.O."/>
            <person name="Powell A.J."/>
            <person name="Tsang A."/>
            <person name="Grigoriev I.V."/>
        </authorList>
    </citation>
    <scope>NUCLEOTIDE SEQUENCE [LARGE SCALE GENOMIC DNA]</scope>
    <source>
        <strain evidence="3 4">ATCC 24622</strain>
    </source>
</reference>
<organism evidence="3 4">
    <name type="scientific">Phialemonium thermophilum</name>
    <dbReference type="NCBI Taxonomy" id="223376"/>
    <lineage>
        <taxon>Eukaryota</taxon>
        <taxon>Fungi</taxon>
        <taxon>Dikarya</taxon>
        <taxon>Ascomycota</taxon>
        <taxon>Pezizomycotina</taxon>
        <taxon>Sordariomycetes</taxon>
        <taxon>Sordariomycetidae</taxon>
        <taxon>Cephalothecales</taxon>
        <taxon>Cephalothecaceae</taxon>
        <taxon>Phialemonium</taxon>
    </lineage>
</organism>
<keyword evidence="1" id="KW-0732">Signal</keyword>
<sequence>MKLILVLSGLITSSIASAIPSPVDPKSSVMKAPTPYDLTLVLEGTGDDAVWRLTDENVPPHVWERVKNSTDVDAPANPGLAKRWSYQCSTSHLAPASDCAILIDSIQYSTAPIPESPRDIVYANCYISWSAVVSGPQLALWPGGLDLYYFCSYYSGGTRFVSGVTRDYLALNVAQCLSNRHNGCSY</sequence>
<accession>A0ABR3VY44</accession>
<name>A0ABR3VY44_9PEZI</name>
<evidence type="ECO:0000313" key="4">
    <source>
        <dbReference type="Proteomes" id="UP001586593"/>
    </source>
</evidence>
<comment type="caution">
    <text evidence="3">The sequence shown here is derived from an EMBL/GenBank/DDBJ whole genome shotgun (WGS) entry which is preliminary data.</text>
</comment>
<dbReference type="Proteomes" id="UP001586593">
    <property type="component" value="Unassembled WGS sequence"/>
</dbReference>
<evidence type="ECO:0000256" key="1">
    <source>
        <dbReference type="SAM" id="SignalP"/>
    </source>
</evidence>
<evidence type="ECO:0000259" key="2">
    <source>
        <dbReference type="Pfam" id="PF20493"/>
    </source>
</evidence>
<dbReference type="InterPro" id="IPR046925">
    <property type="entry name" value="WD-like_fungi"/>
</dbReference>
<feature type="domain" description="WD-like" evidence="2">
    <location>
        <begin position="78"/>
        <end position="184"/>
    </location>
</feature>
<dbReference type="EMBL" id="JAZHXJ010000936">
    <property type="protein sequence ID" value="KAL1848160.1"/>
    <property type="molecule type" value="Genomic_DNA"/>
</dbReference>
<feature type="signal peptide" evidence="1">
    <location>
        <begin position="1"/>
        <end position="18"/>
    </location>
</feature>
<keyword evidence="4" id="KW-1185">Reference proteome</keyword>
<evidence type="ECO:0000313" key="3">
    <source>
        <dbReference type="EMBL" id="KAL1848160.1"/>
    </source>
</evidence>
<proteinExistence type="predicted"/>
<feature type="chain" id="PRO_5046813256" description="WD-like domain-containing protein" evidence="1">
    <location>
        <begin position="19"/>
        <end position="186"/>
    </location>
</feature>
<gene>
    <name evidence="3" type="ORF">VTK73DRAFT_10175</name>
</gene>